<dbReference type="InterPro" id="IPR003339">
    <property type="entry name" value="ABC/ECF_trnsptr_transmembrane"/>
</dbReference>
<evidence type="ECO:0000256" key="8">
    <source>
        <dbReference type="ARBA" id="ARBA00023136"/>
    </source>
</evidence>
<keyword evidence="6 12" id="KW-0067">ATP-binding</keyword>
<evidence type="ECO:0000313" key="12">
    <source>
        <dbReference type="EMBL" id="ATH96854.1"/>
    </source>
</evidence>
<dbReference type="GO" id="GO:0005524">
    <property type="term" value="F:ATP binding"/>
    <property type="evidence" value="ECO:0007669"/>
    <property type="project" value="UniProtKB-KW"/>
</dbReference>
<dbReference type="InterPro" id="IPR027417">
    <property type="entry name" value="P-loop_NTPase"/>
</dbReference>
<evidence type="ECO:0000256" key="5">
    <source>
        <dbReference type="ARBA" id="ARBA00022741"/>
    </source>
</evidence>
<dbReference type="InterPro" id="IPR003593">
    <property type="entry name" value="AAA+_ATPase"/>
</dbReference>
<keyword evidence="3" id="KW-0813">Transport</keyword>
<sequence length="796" mass="83476">MGSRGCLDLDGFAVDLGAVRVLPELGHAVPLRPPRTVHHFWRHSACVAGAGNRARACEDRGSRKLRTRARGGRTAVSESPTLASTRRAVGVGIEDFTYTPPGRRAPVLSGLSLQIAAGERVLLTGASGSGKSTILKALSGLIPEDPPEGADPSAPLPEASPVPGVALMVQNPVHSFVGATTGIDTAFGPENASVDPARMPAMVRDAHAAAAFSSPLDANPYHLSGGQQQRLSLAGLIATGAGAIALDEPLAMLDAKTALAVRDAICEATEGLTLVVADHQVELWRDHVDRVIRIGAGGQILGDAPAGAWRADDSRGESALGSEQKSLRGGSERGALIDLEVPATLEGRTLFAGPVHVELYNGELAALTGPSGIGKSTLIRYLLEETRERAGRRKRAAKKAPFRAAWLPQNPEQSFVARTVLDEVKAGAEDPNDDEAARAWLEATGLAHLESAGPFTLSGGEQRRLAFATALASGRDILVLDEPTVGLDDAAFGAVAELIARALVSGRAVLAATHDERLVRACDRVIALEAAPGRDDLRESIECQQPSDPSPAPPIPRVPHPPRAVAADKLNPLTILAIAALAFAGSFGMHTLAPTLTGTILTLMLIPLAWRTPARLMARLAPIVLAALTIAWSAGILSGRPLGELSTWQSAGVEGLRIFAMVGPGAILLEGLDPTRFGQALAQKCRVPARFAAAMSAGLARLGHVFSQWGDIVFTRRIRGIQQRNSFALYAGATFALLVSTLRGAEIQALAMDARGFATAQRRTWVHSAHFTWHDAWGVGLGIILLAAPIIATLVA</sequence>
<keyword evidence="4 10" id="KW-0812">Transmembrane</keyword>
<dbReference type="PROSITE" id="PS50893">
    <property type="entry name" value="ABC_TRANSPORTER_2"/>
    <property type="match status" value="2"/>
</dbReference>
<evidence type="ECO:0000259" key="11">
    <source>
        <dbReference type="PROSITE" id="PS50893"/>
    </source>
</evidence>
<dbReference type="Pfam" id="PF00005">
    <property type="entry name" value="ABC_tran"/>
    <property type="match status" value="2"/>
</dbReference>
<dbReference type="CDD" id="cd16914">
    <property type="entry name" value="EcfT"/>
    <property type="match status" value="1"/>
</dbReference>
<keyword evidence="8 10" id="KW-0472">Membrane</keyword>
<dbReference type="PANTHER" id="PTHR43553">
    <property type="entry name" value="HEAVY METAL TRANSPORTER"/>
    <property type="match status" value="1"/>
</dbReference>
<evidence type="ECO:0000256" key="4">
    <source>
        <dbReference type="ARBA" id="ARBA00022692"/>
    </source>
</evidence>
<dbReference type="Proteomes" id="UP000815698">
    <property type="component" value="Chromosome"/>
</dbReference>
<feature type="compositionally biased region" description="Pro residues" evidence="9">
    <location>
        <begin position="548"/>
        <end position="561"/>
    </location>
</feature>
<feature type="transmembrane region" description="Helical" evidence="10">
    <location>
        <begin position="592"/>
        <end position="610"/>
    </location>
</feature>
<gene>
    <name evidence="12" type="ORF">COP05_06985</name>
</gene>
<dbReference type="Gene3D" id="3.40.50.300">
    <property type="entry name" value="P-loop containing nucleotide triphosphate hydrolases"/>
    <property type="match status" value="2"/>
</dbReference>
<protein>
    <submittedName>
        <fullName evidence="12">Energy-coupling factor ABC transporter ATP-binding protein</fullName>
    </submittedName>
</protein>
<dbReference type="CDD" id="cd03225">
    <property type="entry name" value="ABC_cobalt_CbiO_domain1"/>
    <property type="match status" value="1"/>
</dbReference>
<evidence type="ECO:0000256" key="6">
    <source>
        <dbReference type="ARBA" id="ARBA00022840"/>
    </source>
</evidence>
<organism evidence="12 13">
    <name type="scientific">Dermabacter jinjuensis</name>
    <dbReference type="NCBI Taxonomy" id="1667168"/>
    <lineage>
        <taxon>Bacteria</taxon>
        <taxon>Bacillati</taxon>
        <taxon>Actinomycetota</taxon>
        <taxon>Actinomycetes</taxon>
        <taxon>Micrococcales</taxon>
        <taxon>Dermabacteraceae</taxon>
        <taxon>Dermabacter</taxon>
    </lineage>
</organism>
<keyword evidence="7 10" id="KW-1133">Transmembrane helix</keyword>
<feature type="transmembrane region" description="Helical" evidence="10">
    <location>
        <begin position="616"/>
        <end position="637"/>
    </location>
</feature>
<feature type="domain" description="ABC transporter" evidence="11">
    <location>
        <begin position="91"/>
        <end position="321"/>
    </location>
</feature>
<comment type="subcellular location">
    <subcellularLocation>
        <location evidence="1">Membrane</location>
        <topology evidence="1">Multi-pass membrane protein</topology>
    </subcellularLocation>
</comment>
<reference evidence="12 13" key="1">
    <citation type="journal article" date="2016" name="Int. J. Syst. Evol. Microbiol.">
        <title>Dermabacter jinjuensis sp. nov., a novel species of the genus Dermabacter isolated from a clinical specimen.</title>
        <authorList>
            <person name="Park Y.K."/>
            <person name="Lee K.M."/>
            <person name="Lee W.K."/>
            <person name="Cho M.J."/>
            <person name="Lee H.S."/>
            <person name="Cho Y.G."/>
            <person name="Lee Y.C."/>
            <person name="Lee W.K."/>
            <person name="Seong W.K."/>
            <person name="Hwang K.J."/>
        </authorList>
    </citation>
    <scope>NUCLEOTIDE SEQUENCE [LARGE SCALE GENOMIC DNA]</scope>
    <source>
        <strain evidence="12 13">32T</strain>
    </source>
</reference>
<evidence type="ECO:0000256" key="1">
    <source>
        <dbReference type="ARBA" id="ARBA00004141"/>
    </source>
</evidence>
<dbReference type="InterPro" id="IPR050095">
    <property type="entry name" value="ECF_ABC_transporter_ATP-bd"/>
</dbReference>
<evidence type="ECO:0000256" key="9">
    <source>
        <dbReference type="SAM" id="MobiDB-lite"/>
    </source>
</evidence>
<feature type="transmembrane region" description="Helical" evidence="10">
    <location>
        <begin position="776"/>
        <end position="795"/>
    </location>
</feature>
<accession>A0ABM6PMR6</accession>
<feature type="transmembrane region" description="Helical" evidence="10">
    <location>
        <begin position="727"/>
        <end position="745"/>
    </location>
</feature>
<dbReference type="EMBL" id="CP023482">
    <property type="protein sequence ID" value="ATH96854.1"/>
    <property type="molecule type" value="Genomic_DNA"/>
</dbReference>
<evidence type="ECO:0000256" key="3">
    <source>
        <dbReference type="ARBA" id="ARBA00022448"/>
    </source>
</evidence>
<dbReference type="InterPro" id="IPR003439">
    <property type="entry name" value="ABC_transporter-like_ATP-bd"/>
</dbReference>
<evidence type="ECO:0000256" key="7">
    <source>
        <dbReference type="ARBA" id="ARBA00022989"/>
    </source>
</evidence>
<dbReference type="InterPro" id="IPR017871">
    <property type="entry name" value="ABC_transporter-like_CS"/>
</dbReference>
<name>A0ABM6PMR6_9MICO</name>
<dbReference type="PANTHER" id="PTHR43553:SF24">
    <property type="entry name" value="ENERGY-COUPLING FACTOR TRANSPORTER ATP-BINDING PROTEIN ECFA1"/>
    <property type="match status" value="1"/>
</dbReference>
<evidence type="ECO:0000313" key="13">
    <source>
        <dbReference type="Proteomes" id="UP000815698"/>
    </source>
</evidence>
<feature type="domain" description="ABC transporter" evidence="11">
    <location>
        <begin position="336"/>
        <end position="555"/>
    </location>
</feature>
<dbReference type="PROSITE" id="PS00211">
    <property type="entry name" value="ABC_TRANSPORTER_1"/>
    <property type="match status" value="2"/>
</dbReference>
<evidence type="ECO:0000256" key="10">
    <source>
        <dbReference type="SAM" id="Phobius"/>
    </source>
</evidence>
<keyword evidence="13" id="KW-1185">Reference proteome</keyword>
<comment type="similarity">
    <text evidence="2">Belongs to the ABC transporter superfamily.</text>
</comment>
<keyword evidence="5" id="KW-0547">Nucleotide-binding</keyword>
<proteinExistence type="inferred from homology"/>
<feature type="region of interest" description="Disordered" evidence="9">
    <location>
        <begin position="542"/>
        <end position="561"/>
    </location>
</feature>
<dbReference type="SUPFAM" id="SSF52540">
    <property type="entry name" value="P-loop containing nucleoside triphosphate hydrolases"/>
    <property type="match status" value="2"/>
</dbReference>
<dbReference type="InterPro" id="IPR015856">
    <property type="entry name" value="ABC_transpr_CbiO/EcfA_su"/>
</dbReference>
<evidence type="ECO:0000256" key="2">
    <source>
        <dbReference type="ARBA" id="ARBA00005417"/>
    </source>
</evidence>
<dbReference type="SMART" id="SM00382">
    <property type="entry name" value="AAA"/>
    <property type="match status" value="2"/>
</dbReference>